<keyword evidence="2" id="KW-0677">Repeat</keyword>
<dbReference type="AlphaFoldDB" id="A0A2I3N5I6"/>
<dbReference type="InterPro" id="IPR032675">
    <property type="entry name" value="LRR_dom_sf"/>
</dbReference>
<dbReference type="PANTHER" id="PTHR48051:SF1">
    <property type="entry name" value="RAS SUPPRESSOR PROTEIN 1"/>
    <property type="match status" value="1"/>
</dbReference>
<evidence type="ECO:0000313" key="3">
    <source>
        <dbReference type="Ensembl" id="ENSPANP00000043283.2"/>
    </source>
</evidence>
<keyword evidence="1" id="KW-0433">Leucine-rich repeat</keyword>
<organism evidence="3 4">
    <name type="scientific">Papio anubis</name>
    <name type="common">Olive baboon</name>
    <dbReference type="NCBI Taxonomy" id="9555"/>
    <lineage>
        <taxon>Eukaryota</taxon>
        <taxon>Metazoa</taxon>
        <taxon>Chordata</taxon>
        <taxon>Craniata</taxon>
        <taxon>Vertebrata</taxon>
        <taxon>Euteleostomi</taxon>
        <taxon>Mammalia</taxon>
        <taxon>Eutheria</taxon>
        <taxon>Euarchontoglires</taxon>
        <taxon>Primates</taxon>
        <taxon>Haplorrhini</taxon>
        <taxon>Catarrhini</taxon>
        <taxon>Cercopithecidae</taxon>
        <taxon>Cercopithecinae</taxon>
        <taxon>Papio</taxon>
    </lineage>
</organism>
<keyword evidence="4" id="KW-1185">Reference proteome</keyword>
<dbReference type="ExpressionAtlas" id="A0A2I3N5I6">
    <property type="expression patterns" value="baseline"/>
</dbReference>
<reference evidence="3" key="2">
    <citation type="submission" date="2025-08" db="UniProtKB">
        <authorList>
            <consortium name="Ensembl"/>
        </authorList>
    </citation>
    <scope>IDENTIFICATION</scope>
</reference>
<dbReference type="Bgee" id="ENSPANG00000022262">
    <property type="expression patterns" value="Expressed in skeletal muscle tissue and 61 other cell types or tissues"/>
</dbReference>
<dbReference type="PANTHER" id="PTHR48051">
    <property type="match status" value="1"/>
</dbReference>
<dbReference type="Proteomes" id="UP000028761">
    <property type="component" value="Chromosome 11"/>
</dbReference>
<protein>
    <submittedName>
        <fullName evidence="3">Leucine rich repeat containing 20</fullName>
    </submittedName>
</protein>
<dbReference type="GO" id="GO:0005737">
    <property type="term" value="C:cytoplasm"/>
    <property type="evidence" value="ECO:0007669"/>
    <property type="project" value="TreeGrafter"/>
</dbReference>
<sequence length="134" mass="14839">MLKKMGEAVARVARKVNETVESGSDTLELRLEGNFLHRLPSEVSALQHLKAIDLSRNQFQDFPEQLTALPALETINLEENEIVDVPVEKLAAMPALRSINLCFNPLNAEVRVIAPPLIKFDMLMSPDGARAPLP</sequence>
<accession>A0A2I3N5I6</accession>
<dbReference type="Ensembl" id="ENSPANT00000053509.2">
    <property type="protein sequence ID" value="ENSPANP00000043283.2"/>
    <property type="gene ID" value="ENSPANG00000022262.3"/>
</dbReference>
<reference evidence="3 4" key="1">
    <citation type="submission" date="2012-03" db="EMBL/GenBank/DDBJ databases">
        <title>Whole Genome Assembly of Papio anubis.</title>
        <authorList>
            <person name="Liu Y.L."/>
            <person name="Abraham K.A."/>
            <person name="Akbar H.A."/>
            <person name="Ali S.A."/>
            <person name="Anosike U.A."/>
            <person name="Aqrawi P.A."/>
            <person name="Arias F.A."/>
            <person name="Attaway T.A."/>
            <person name="Awwad R.A."/>
            <person name="Babu C.B."/>
            <person name="Bandaranaike D.B."/>
            <person name="Battles P.B."/>
            <person name="Bell A.B."/>
            <person name="Beltran B.B."/>
            <person name="Berhane-Mersha D.B."/>
            <person name="Bess C.B."/>
            <person name="Bickham C.B."/>
            <person name="Bolden T.B."/>
            <person name="Carter K.C."/>
            <person name="Chau D.C."/>
            <person name="Chavez A.C."/>
            <person name="Clerc-Blankenburg K.C."/>
            <person name="Coyle M.C."/>
            <person name="Dao M.D."/>
            <person name="Davila M.L.D."/>
            <person name="Davy-Carroll L.D."/>
            <person name="Denson S.D."/>
            <person name="Dinh H.D."/>
            <person name="Fernandez S.F."/>
            <person name="Fernando P.F."/>
            <person name="Forbes L.F."/>
            <person name="Francis C.F."/>
            <person name="Francisco L.F."/>
            <person name="Fu Q.F."/>
            <person name="Garcia-Iii R.G."/>
            <person name="Garrett T.G."/>
            <person name="Gross S.G."/>
            <person name="Gubbala S.G."/>
            <person name="Hirani K.H."/>
            <person name="Hogues M.H."/>
            <person name="Hollins B.H."/>
            <person name="Jackson L.J."/>
            <person name="Javaid M.J."/>
            <person name="Jhangiani S.J."/>
            <person name="Johnson A.J."/>
            <person name="Johnson B.J."/>
            <person name="Jones J.J."/>
            <person name="Joshi V.J."/>
            <person name="Kalu J.K."/>
            <person name="Khan N.K."/>
            <person name="Korchina V.K."/>
            <person name="Kovar C.K."/>
            <person name="Lago L.L."/>
            <person name="Lara F.L."/>
            <person name="Le T.-K.L."/>
            <person name="Lee S.L."/>
            <person name="Legall-Iii F.L."/>
            <person name="Lemon S.L."/>
            <person name="Liu J.L."/>
            <person name="Liu Y.-S.L."/>
            <person name="Liyanage D.L."/>
            <person name="Lopez J.L."/>
            <person name="Lorensuhewa L.L."/>
            <person name="Mata R.M."/>
            <person name="Mathew T.M."/>
            <person name="Mercado C.M."/>
            <person name="Mercado I.M."/>
            <person name="Morales K.M."/>
            <person name="Morgan M.M."/>
            <person name="Munidasa M.M."/>
            <person name="Ngo D.N."/>
            <person name="Nguyen L.N."/>
            <person name="Nguyen T.N."/>
            <person name="Nguyen N.N."/>
            <person name="Obregon M.O."/>
            <person name="Okwuonu G.O."/>
            <person name="Ongeri F.O."/>
            <person name="Onwere C.O."/>
            <person name="Osifeso I.O."/>
            <person name="Parra A.P."/>
            <person name="Patil S.P."/>
            <person name="Perez A.P."/>
            <person name="Perez Y.P."/>
            <person name="Pham C.P."/>
            <person name="Pu L.-L.P."/>
            <person name="Puazo M.P."/>
            <person name="Quiroz J.Q."/>
            <person name="Rouhana J.R."/>
            <person name="Ruiz M.R."/>
            <person name="Ruiz S.-J.R."/>
            <person name="Saada N.S."/>
            <person name="Santibanez J.S."/>
            <person name="Scheel M.S."/>
            <person name="Schneider B.S."/>
            <person name="Simmons D.S."/>
            <person name="Sisson I.S."/>
            <person name="Tang L.-Y.T."/>
            <person name="Thornton R.T."/>
            <person name="Tisius J.T."/>
            <person name="Toledanes G.T."/>
            <person name="Trejos Z.T."/>
            <person name="Usmani K.U."/>
            <person name="Varghese R.V."/>
            <person name="Vattathil S.V."/>
            <person name="Vee V.V."/>
            <person name="Walker D.W."/>
            <person name="Weissenberger G.W."/>
            <person name="White C.W."/>
            <person name="Williams A.W."/>
            <person name="Woodworth J.W."/>
            <person name="Wright R.W."/>
            <person name="Zhu Y.Z."/>
            <person name="Han Y.H."/>
            <person name="Newsham I.N."/>
            <person name="Nazareth L.N."/>
            <person name="Worley K.W."/>
            <person name="Muzny D.M."/>
            <person name="Rogers J.R."/>
            <person name="Gibbs R.G."/>
        </authorList>
    </citation>
    <scope>NUCLEOTIDE SEQUENCE [LARGE SCALE GENOMIC DNA]</scope>
</reference>
<dbReference type="GeneTree" id="ENSGT00730000111199"/>
<evidence type="ECO:0000256" key="1">
    <source>
        <dbReference type="ARBA" id="ARBA00022614"/>
    </source>
</evidence>
<dbReference type="InterPro" id="IPR001611">
    <property type="entry name" value="Leu-rich_rpt"/>
</dbReference>
<dbReference type="SUPFAM" id="SSF52075">
    <property type="entry name" value="Outer arm dynein light chain 1"/>
    <property type="match status" value="1"/>
</dbReference>
<evidence type="ECO:0000313" key="4">
    <source>
        <dbReference type="Proteomes" id="UP000028761"/>
    </source>
</evidence>
<dbReference type="InterPro" id="IPR050216">
    <property type="entry name" value="LRR_domain-containing"/>
</dbReference>
<dbReference type="OMA" id="XHRISLA"/>
<name>A0A2I3N5I6_PAPAN</name>
<proteinExistence type="predicted"/>
<gene>
    <name evidence="3" type="primary">LRRC20</name>
</gene>
<dbReference type="Gene3D" id="3.80.10.10">
    <property type="entry name" value="Ribonuclease Inhibitor"/>
    <property type="match status" value="1"/>
</dbReference>
<reference evidence="3" key="3">
    <citation type="submission" date="2025-09" db="UniProtKB">
        <authorList>
            <consortium name="Ensembl"/>
        </authorList>
    </citation>
    <scope>IDENTIFICATION</scope>
</reference>
<dbReference type="Pfam" id="PF13855">
    <property type="entry name" value="LRR_8"/>
    <property type="match status" value="1"/>
</dbReference>
<evidence type="ECO:0000256" key="2">
    <source>
        <dbReference type="ARBA" id="ARBA00022737"/>
    </source>
</evidence>